<reference evidence="7 8" key="1">
    <citation type="journal article" date="2019" name="Int. J. Syst. Evol. Microbiol.">
        <title>The Global Catalogue of Microorganisms (GCM) 10K type strain sequencing project: providing services to taxonomists for standard genome sequencing and annotation.</title>
        <authorList>
            <consortium name="The Broad Institute Genomics Platform"/>
            <consortium name="The Broad Institute Genome Sequencing Center for Infectious Disease"/>
            <person name="Wu L."/>
            <person name="Ma J."/>
        </authorList>
    </citation>
    <scope>NUCLEOTIDE SEQUENCE [LARGE SCALE GENOMIC DNA]</scope>
    <source>
        <strain evidence="7 8">PJ61</strain>
    </source>
</reference>
<gene>
    <name evidence="7" type="ORF">ACFQDD_10695</name>
</gene>
<feature type="domain" description="Band 7" evidence="6">
    <location>
        <begin position="31"/>
        <end position="188"/>
    </location>
</feature>
<dbReference type="Pfam" id="PF01145">
    <property type="entry name" value="Band_7"/>
    <property type="match status" value="1"/>
</dbReference>
<protein>
    <submittedName>
        <fullName evidence="7">SPFH domain-containing protein</fullName>
    </submittedName>
</protein>
<dbReference type="GO" id="GO:0005886">
    <property type="term" value="C:plasma membrane"/>
    <property type="evidence" value="ECO:0007669"/>
    <property type="project" value="UniProtKB-ARBA"/>
</dbReference>
<evidence type="ECO:0000256" key="2">
    <source>
        <dbReference type="ARBA" id="ARBA00008164"/>
    </source>
</evidence>
<keyword evidence="8" id="KW-1185">Reference proteome</keyword>
<comment type="subcellular location">
    <subcellularLocation>
        <location evidence="1">Membrane</location>
        <topology evidence="1">Single-pass membrane protein</topology>
    </subcellularLocation>
</comment>
<dbReference type="SMART" id="SM00244">
    <property type="entry name" value="PHB"/>
    <property type="match status" value="1"/>
</dbReference>
<dbReference type="InterPro" id="IPR036013">
    <property type="entry name" value="Band_7/SPFH_dom_sf"/>
</dbReference>
<dbReference type="FunFam" id="3.30.479.30:FF:000004">
    <property type="entry name" value="Putative membrane protease family, stomatin"/>
    <property type="match status" value="1"/>
</dbReference>
<accession>A0ABD5T3B9</accession>
<dbReference type="GO" id="GO:0098552">
    <property type="term" value="C:side of membrane"/>
    <property type="evidence" value="ECO:0007669"/>
    <property type="project" value="UniProtKB-ARBA"/>
</dbReference>
<keyword evidence="5" id="KW-0472">Membrane</keyword>
<evidence type="ECO:0000259" key="6">
    <source>
        <dbReference type="SMART" id="SM00244"/>
    </source>
</evidence>
<dbReference type="PRINTS" id="PR00721">
    <property type="entry name" value="STOMATIN"/>
</dbReference>
<name>A0ABD5T3B9_9EURY</name>
<keyword evidence="3 5" id="KW-0812">Transmembrane</keyword>
<evidence type="ECO:0000313" key="8">
    <source>
        <dbReference type="Proteomes" id="UP001596274"/>
    </source>
</evidence>
<evidence type="ECO:0000313" key="7">
    <source>
        <dbReference type="EMBL" id="MFC6771976.1"/>
    </source>
</evidence>
<comment type="caution">
    <text evidence="7">The sequence shown here is derived from an EMBL/GenBank/DDBJ whole genome shotgun (WGS) entry which is preliminary data.</text>
</comment>
<dbReference type="InterPro" id="IPR050710">
    <property type="entry name" value="Band7/mec-2_domain"/>
</dbReference>
<dbReference type="PANTHER" id="PTHR43327">
    <property type="entry name" value="STOMATIN-LIKE PROTEIN 2, MITOCHONDRIAL"/>
    <property type="match status" value="1"/>
</dbReference>
<evidence type="ECO:0000256" key="1">
    <source>
        <dbReference type="ARBA" id="ARBA00004167"/>
    </source>
</evidence>
<proteinExistence type="inferred from homology"/>
<feature type="transmembrane region" description="Helical" evidence="5">
    <location>
        <begin position="12"/>
        <end position="33"/>
    </location>
</feature>
<dbReference type="Proteomes" id="UP001596274">
    <property type="component" value="Unassembled WGS sequence"/>
</dbReference>
<evidence type="ECO:0000256" key="4">
    <source>
        <dbReference type="ARBA" id="ARBA00022989"/>
    </source>
</evidence>
<dbReference type="InterPro" id="IPR001972">
    <property type="entry name" value="Stomatin_HflK_fam"/>
</dbReference>
<comment type="similarity">
    <text evidence="2">Belongs to the band 7/mec-2 family.</text>
</comment>
<dbReference type="EMBL" id="JBHSWT010000585">
    <property type="protein sequence ID" value="MFC6771976.1"/>
    <property type="molecule type" value="Genomic_DNA"/>
</dbReference>
<organism evidence="7 8">
    <name type="scientific">Halorubrum pallidum</name>
    <dbReference type="NCBI Taxonomy" id="1526114"/>
    <lineage>
        <taxon>Archaea</taxon>
        <taxon>Methanobacteriati</taxon>
        <taxon>Methanobacteriota</taxon>
        <taxon>Stenosarchaea group</taxon>
        <taxon>Halobacteria</taxon>
        <taxon>Halobacteriales</taxon>
        <taxon>Haloferacaceae</taxon>
        <taxon>Halorubrum</taxon>
    </lineage>
</organism>
<evidence type="ECO:0000256" key="3">
    <source>
        <dbReference type="ARBA" id="ARBA00022692"/>
    </source>
</evidence>
<evidence type="ECO:0000256" key="5">
    <source>
        <dbReference type="SAM" id="Phobius"/>
    </source>
</evidence>
<dbReference type="InterPro" id="IPR001107">
    <property type="entry name" value="Band_7"/>
</dbReference>
<dbReference type="AlphaFoldDB" id="A0ABD5T3B9"/>
<dbReference type="SUPFAM" id="SSF117892">
    <property type="entry name" value="Band 7/SPFH domain"/>
    <property type="match status" value="1"/>
</dbReference>
<dbReference type="PANTHER" id="PTHR43327:SF10">
    <property type="entry name" value="STOMATIN-LIKE PROTEIN 2, MITOCHONDRIAL"/>
    <property type="match status" value="1"/>
</dbReference>
<sequence>MGPITLQSGLGFGLVSVGLLFLLLAIITLWQSVEIVDAYEKKTLTVFGEYRKLLEPGINLIPPFVSRTYPFDMRTQTLDVPRQEAITRDNSPVTADAVVYIKVMDAKKAFLEVDDYKKAVSNLAQTTLRAVLGDMELDDTLNKRQEINAKIRKELDEPTDEWGIRVESVEVREVNPSKDVQQAMEQQTSAERRRRAMILEAQGERRSAVEQAEGDKQSNIIRAQGEKQSQILEAQGDAISTVLRARSAESMGERAIIERGMETLEEIGKGESTTFVLPQELTSLVGRYGKALSGSDVQQMDGLEGKEFDEETRTMLGLDDIDEILGQIEESAEMDVEELEKEAEAVKAGDAGANIRSADEVIQEMDEEGADAEVEREPES</sequence>
<keyword evidence="4 5" id="KW-1133">Transmembrane helix</keyword>
<dbReference type="Gene3D" id="3.30.479.30">
    <property type="entry name" value="Band 7 domain"/>
    <property type="match status" value="1"/>
</dbReference>